<dbReference type="Pfam" id="PF01603">
    <property type="entry name" value="B56"/>
    <property type="match status" value="1"/>
</dbReference>
<sequence>MGAHRNSPFESPKVDIEVRSMGCSQGTAQKSSPKVGREAQEYGSHRNSPKILKVDREDRVPPSKPTFRPLSPPTTSIISVLPDDDDDTPTAAAWPHLHIVYEHSTRLVMDWKGRAQAFLDEGSYSLHKPKGIRRTTGSWLLHLPIVEKEPMLGVVVVRGKAYHMLLLFQLFLLKPFLEVAERALYVWNNERFVKMASQAIHDVFPIIVEGMEKNLKGHWSRSVRQLTENVKEMLEEMEPILYFKCLSQLHHRQSATNEEEMRRRGRWERVEMAAKMNQSIQES</sequence>
<reference evidence="2" key="1">
    <citation type="submission" date="2020-06" db="EMBL/GenBank/DDBJ databases">
        <authorList>
            <person name="Li T."/>
            <person name="Hu X."/>
            <person name="Zhang T."/>
            <person name="Song X."/>
            <person name="Zhang H."/>
            <person name="Dai N."/>
            <person name="Sheng W."/>
            <person name="Hou X."/>
            <person name="Wei L."/>
        </authorList>
    </citation>
    <scope>NUCLEOTIDE SEQUENCE</scope>
    <source>
        <strain evidence="2">K16</strain>
        <tissue evidence="2">Leaf</tissue>
    </source>
</reference>
<feature type="compositionally biased region" description="Basic and acidic residues" evidence="1">
    <location>
        <begin position="35"/>
        <end position="44"/>
    </location>
</feature>
<comment type="caution">
    <text evidence="2">The sequence shown here is derived from an EMBL/GenBank/DDBJ whole genome shotgun (WGS) entry which is preliminary data.</text>
</comment>
<dbReference type="Gene3D" id="1.25.10.10">
    <property type="entry name" value="Leucine-rich Repeat Variant"/>
    <property type="match status" value="1"/>
</dbReference>
<dbReference type="GO" id="GO:0019888">
    <property type="term" value="F:protein phosphatase regulator activity"/>
    <property type="evidence" value="ECO:0007669"/>
    <property type="project" value="InterPro"/>
</dbReference>
<dbReference type="PANTHER" id="PTHR10257:SF28">
    <property type="entry name" value="SERINE_THREONINE PROTEIN PHOSPHATASE 2A REGULATORY SUBUNIT"/>
    <property type="match status" value="1"/>
</dbReference>
<feature type="region of interest" description="Disordered" evidence="1">
    <location>
        <begin position="1"/>
        <end position="76"/>
    </location>
</feature>
<evidence type="ECO:0000313" key="2">
    <source>
        <dbReference type="EMBL" id="KAK4401367.1"/>
    </source>
</evidence>
<dbReference type="GO" id="GO:0007165">
    <property type="term" value="P:signal transduction"/>
    <property type="evidence" value="ECO:0007669"/>
    <property type="project" value="InterPro"/>
</dbReference>
<keyword evidence="3" id="KW-1185">Reference proteome</keyword>
<accession>A0AAE1WY99</accession>
<dbReference type="Proteomes" id="UP001289374">
    <property type="component" value="Unassembled WGS sequence"/>
</dbReference>
<feature type="compositionally biased region" description="Polar residues" evidence="1">
    <location>
        <begin position="22"/>
        <end position="32"/>
    </location>
</feature>
<dbReference type="EMBL" id="JACGWL010000005">
    <property type="protein sequence ID" value="KAK4401367.1"/>
    <property type="molecule type" value="Genomic_DNA"/>
</dbReference>
<dbReference type="PANTHER" id="PTHR10257">
    <property type="entry name" value="SERINE/THREONINE PROTEIN PHOSPHATASE 2A PP2A REGULATORY SUBUNIT B"/>
    <property type="match status" value="1"/>
</dbReference>
<name>A0AAE1WY99_9LAMI</name>
<dbReference type="SUPFAM" id="SSF48371">
    <property type="entry name" value="ARM repeat"/>
    <property type="match status" value="1"/>
</dbReference>
<reference evidence="2" key="2">
    <citation type="journal article" date="2024" name="Plant">
        <title>Genomic evolution and insights into agronomic trait innovations of Sesamum species.</title>
        <authorList>
            <person name="Miao H."/>
            <person name="Wang L."/>
            <person name="Qu L."/>
            <person name="Liu H."/>
            <person name="Sun Y."/>
            <person name="Le M."/>
            <person name="Wang Q."/>
            <person name="Wei S."/>
            <person name="Zheng Y."/>
            <person name="Lin W."/>
            <person name="Duan Y."/>
            <person name="Cao H."/>
            <person name="Xiong S."/>
            <person name="Wang X."/>
            <person name="Wei L."/>
            <person name="Li C."/>
            <person name="Ma Q."/>
            <person name="Ju M."/>
            <person name="Zhao R."/>
            <person name="Li G."/>
            <person name="Mu C."/>
            <person name="Tian Q."/>
            <person name="Mei H."/>
            <person name="Zhang T."/>
            <person name="Gao T."/>
            <person name="Zhang H."/>
        </authorList>
    </citation>
    <scope>NUCLEOTIDE SEQUENCE</scope>
    <source>
        <strain evidence="2">K16</strain>
    </source>
</reference>
<dbReference type="InterPro" id="IPR002554">
    <property type="entry name" value="PP2A_B56"/>
</dbReference>
<dbReference type="GO" id="GO:0000159">
    <property type="term" value="C:protein phosphatase type 2A complex"/>
    <property type="evidence" value="ECO:0007669"/>
    <property type="project" value="InterPro"/>
</dbReference>
<organism evidence="2 3">
    <name type="scientific">Sesamum angolense</name>
    <dbReference type="NCBI Taxonomy" id="2727404"/>
    <lineage>
        <taxon>Eukaryota</taxon>
        <taxon>Viridiplantae</taxon>
        <taxon>Streptophyta</taxon>
        <taxon>Embryophyta</taxon>
        <taxon>Tracheophyta</taxon>
        <taxon>Spermatophyta</taxon>
        <taxon>Magnoliopsida</taxon>
        <taxon>eudicotyledons</taxon>
        <taxon>Gunneridae</taxon>
        <taxon>Pentapetalae</taxon>
        <taxon>asterids</taxon>
        <taxon>lamiids</taxon>
        <taxon>Lamiales</taxon>
        <taxon>Pedaliaceae</taxon>
        <taxon>Sesamum</taxon>
    </lineage>
</organism>
<gene>
    <name evidence="2" type="ORF">Sango_0877400</name>
</gene>
<dbReference type="AlphaFoldDB" id="A0AAE1WY99"/>
<dbReference type="InterPro" id="IPR011989">
    <property type="entry name" value="ARM-like"/>
</dbReference>
<evidence type="ECO:0000313" key="3">
    <source>
        <dbReference type="Proteomes" id="UP001289374"/>
    </source>
</evidence>
<evidence type="ECO:0000256" key="1">
    <source>
        <dbReference type="SAM" id="MobiDB-lite"/>
    </source>
</evidence>
<feature type="compositionally biased region" description="Basic and acidic residues" evidence="1">
    <location>
        <begin position="52"/>
        <end position="61"/>
    </location>
</feature>
<proteinExistence type="predicted"/>
<protein>
    <submittedName>
        <fullName evidence="2">Serine/threonine protein phosphatase 2A regulatory subunit B' alpha isoform</fullName>
    </submittedName>
</protein>
<dbReference type="InterPro" id="IPR016024">
    <property type="entry name" value="ARM-type_fold"/>
</dbReference>